<dbReference type="SFLD" id="SFLDG01094">
    <property type="entry name" value="Uncharacterised_Radical_SAM_Su"/>
    <property type="match status" value="1"/>
</dbReference>
<comment type="caution">
    <text evidence="7">The sequence shown here is derived from an EMBL/GenBank/DDBJ whole genome shotgun (WGS) entry which is preliminary data.</text>
</comment>
<sequence>MNTSNGNISKKKRTDTARPIYSITPFTLLDYPDHTACILWFAGCNMRCGYCYNPEIVAGKGKLSYGDILQFLEKRKNLLDAVVFSGGECTLHQDVLWLAHQIKELGMKVKIDTNGSRPHVLENLIAEKLVDYVALDFKALPGAYQKITASQLYGEFVESLDILLYSNINFEVRTTLHSWLISEEDLFNMAKFLKEKGYQGNYYLQHYVGDKGSISKLPESIKKVYTHEKFDFPVKTIWRN</sequence>
<accession>A0A4Q7PC70</accession>
<gene>
    <name evidence="7" type="ORF">BC751_3522</name>
</gene>
<organism evidence="7 8">
    <name type="scientific">Cecembia calidifontis</name>
    <dbReference type="NCBI Taxonomy" id="1187080"/>
    <lineage>
        <taxon>Bacteria</taxon>
        <taxon>Pseudomonadati</taxon>
        <taxon>Bacteroidota</taxon>
        <taxon>Cytophagia</taxon>
        <taxon>Cytophagales</taxon>
        <taxon>Cyclobacteriaceae</taxon>
        <taxon>Cecembia</taxon>
    </lineage>
</organism>
<dbReference type="Proteomes" id="UP000292209">
    <property type="component" value="Unassembled WGS sequence"/>
</dbReference>
<dbReference type="InterPro" id="IPR012840">
    <property type="entry name" value="NrdG2"/>
</dbReference>
<proteinExistence type="predicted"/>
<keyword evidence="8" id="KW-1185">Reference proteome</keyword>
<dbReference type="AlphaFoldDB" id="A0A4Q7PC70"/>
<evidence type="ECO:0000256" key="2">
    <source>
        <dbReference type="ARBA" id="ARBA00022691"/>
    </source>
</evidence>
<evidence type="ECO:0000256" key="4">
    <source>
        <dbReference type="ARBA" id="ARBA00023004"/>
    </source>
</evidence>
<reference evidence="7 8" key="1">
    <citation type="submission" date="2019-02" db="EMBL/GenBank/DDBJ databases">
        <title>Genomic Encyclopedia of Archaeal and Bacterial Type Strains, Phase II (KMG-II): from individual species to whole genera.</title>
        <authorList>
            <person name="Goeker M."/>
        </authorList>
    </citation>
    <scope>NUCLEOTIDE SEQUENCE [LARGE SCALE GENOMIC DNA]</scope>
    <source>
        <strain evidence="7 8">DSM 21411</strain>
    </source>
</reference>
<dbReference type="PANTHER" id="PTHR11228:SF27">
    <property type="entry name" value="GLYCYL-RADICAL ENZYME ACTIVATING ENZYME MJ1227-RELATED"/>
    <property type="match status" value="1"/>
</dbReference>
<feature type="domain" description="Radical SAM core" evidence="6">
    <location>
        <begin position="30"/>
        <end position="240"/>
    </location>
</feature>
<keyword evidence="5" id="KW-0411">Iron-sulfur</keyword>
<dbReference type="InterPro" id="IPR050377">
    <property type="entry name" value="Radical_SAM_PqqE_MftC-like"/>
</dbReference>
<dbReference type="CDD" id="cd01335">
    <property type="entry name" value="Radical_SAM"/>
    <property type="match status" value="1"/>
</dbReference>
<evidence type="ECO:0000256" key="3">
    <source>
        <dbReference type="ARBA" id="ARBA00022723"/>
    </source>
</evidence>
<dbReference type="Pfam" id="PF04055">
    <property type="entry name" value="Radical_SAM"/>
    <property type="match status" value="1"/>
</dbReference>
<evidence type="ECO:0000313" key="7">
    <source>
        <dbReference type="EMBL" id="RZS97894.1"/>
    </source>
</evidence>
<dbReference type="SFLD" id="SFLDS00029">
    <property type="entry name" value="Radical_SAM"/>
    <property type="match status" value="1"/>
</dbReference>
<dbReference type="PANTHER" id="PTHR11228">
    <property type="entry name" value="RADICAL SAM DOMAIN PROTEIN"/>
    <property type="match status" value="1"/>
</dbReference>
<dbReference type="GO" id="GO:0051536">
    <property type="term" value="F:iron-sulfur cluster binding"/>
    <property type="evidence" value="ECO:0007669"/>
    <property type="project" value="UniProtKB-KW"/>
</dbReference>
<keyword evidence="3" id="KW-0479">Metal-binding</keyword>
<dbReference type="EMBL" id="SGXG01000001">
    <property type="protein sequence ID" value="RZS97894.1"/>
    <property type="molecule type" value="Genomic_DNA"/>
</dbReference>
<keyword evidence="7" id="KW-0670">Pyruvate</keyword>
<dbReference type="InterPro" id="IPR058240">
    <property type="entry name" value="rSAM_sf"/>
</dbReference>
<dbReference type="GO" id="GO:0016829">
    <property type="term" value="F:lyase activity"/>
    <property type="evidence" value="ECO:0007669"/>
    <property type="project" value="UniProtKB-KW"/>
</dbReference>
<dbReference type="NCBIfam" id="TIGR02495">
    <property type="entry name" value="NrdG2"/>
    <property type="match status" value="1"/>
</dbReference>
<protein>
    <submittedName>
        <fullName evidence="7">Pyruvate formate lyase activating enzyme</fullName>
    </submittedName>
</protein>
<dbReference type="SFLD" id="SFLDG01067">
    <property type="entry name" value="SPASM/twitch_domain_containing"/>
    <property type="match status" value="1"/>
</dbReference>
<evidence type="ECO:0000256" key="5">
    <source>
        <dbReference type="ARBA" id="ARBA00023014"/>
    </source>
</evidence>
<dbReference type="InterPro" id="IPR013785">
    <property type="entry name" value="Aldolase_TIM"/>
</dbReference>
<evidence type="ECO:0000259" key="6">
    <source>
        <dbReference type="PROSITE" id="PS51918"/>
    </source>
</evidence>
<comment type="cofactor">
    <cofactor evidence="1">
        <name>[4Fe-4S] cluster</name>
        <dbReference type="ChEBI" id="CHEBI:49883"/>
    </cofactor>
</comment>
<keyword evidence="7" id="KW-0456">Lyase</keyword>
<name>A0A4Q7PC70_9BACT</name>
<keyword evidence="4" id="KW-0408">Iron</keyword>
<evidence type="ECO:0000313" key="8">
    <source>
        <dbReference type="Proteomes" id="UP000292209"/>
    </source>
</evidence>
<keyword evidence="2" id="KW-0949">S-adenosyl-L-methionine</keyword>
<dbReference type="Gene3D" id="3.20.20.70">
    <property type="entry name" value="Aldolase class I"/>
    <property type="match status" value="1"/>
</dbReference>
<dbReference type="SUPFAM" id="SSF102114">
    <property type="entry name" value="Radical SAM enzymes"/>
    <property type="match status" value="1"/>
</dbReference>
<evidence type="ECO:0000256" key="1">
    <source>
        <dbReference type="ARBA" id="ARBA00001966"/>
    </source>
</evidence>
<dbReference type="GO" id="GO:0046872">
    <property type="term" value="F:metal ion binding"/>
    <property type="evidence" value="ECO:0007669"/>
    <property type="project" value="UniProtKB-KW"/>
</dbReference>
<dbReference type="InterPro" id="IPR007197">
    <property type="entry name" value="rSAM"/>
</dbReference>
<dbReference type="PROSITE" id="PS51918">
    <property type="entry name" value="RADICAL_SAM"/>
    <property type="match status" value="1"/>
</dbReference>
<dbReference type="RefSeq" id="WP_009184413.1">
    <property type="nucleotide sequence ID" value="NZ_SGXG01000001.1"/>
</dbReference>